<evidence type="ECO:0000313" key="2">
    <source>
        <dbReference type="Proteomes" id="UP000774958"/>
    </source>
</evidence>
<comment type="caution">
    <text evidence="1">The sequence shown here is derived from an EMBL/GenBank/DDBJ whole genome shotgun (WGS) entry which is preliminary data.</text>
</comment>
<reference evidence="1 2" key="1">
    <citation type="submission" date="2021-09" db="EMBL/GenBank/DDBJ databases">
        <title>Aeromonas schubertii isolated from Asian sea bass.</title>
        <authorList>
            <person name="Pinpimai K."/>
        </authorList>
    </citation>
    <scope>NUCLEOTIDE SEQUENCE [LARGE SCALE GENOMIC DNA]</scope>
    <source>
        <strain evidence="1 2">CHULA2021a</strain>
    </source>
</reference>
<dbReference type="Proteomes" id="UP000774958">
    <property type="component" value="Unassembled WGS sequence"/>
</dbReference>
<name>A0ABS7V6W0_9GAMM</name>
<dbReference type="RefSeq" id="WP_224161725.1">
    <property type="nucleotide sequence ID" value="NZ_JAIRBT010000001.1"/>
</dbReference>
<keyword evidence="2" id="KW-1185">Reference proteome</keyword>
<proteinExistence type="predicted"/>
<gene>
    <name evidence="1" type="ORF">LA374_00400</name>
</gene>
<sequence>MSNQAHNIDRLIDIMCNAESELRLNQRDLLEIRRSGPRSLRQDSATANLTLCRLNRQQSRRAAARMRAAYAGGAA</sequence>
<protein>
    <submittedName>
        <fullName evidence="1">Uncharacterized protein</fullName>
    </submittedName>
</protein>
<organism evidence="1 2">
    <name type="scientific">Aeromonas schubertii</name>
    <dbReference type="NCBI Taxonomy" id="652"/>
    <lineage>
        <taxon>Bacteria</taxon>
        <taxon>Pseudomonadati</taxon>
        <taxon>Pseudomonadota</taxon>
        <taxon>Gammaproteobacteria</taxon>
        <taxon>Aeromonadales</taxon>
        <taxon>Aeromonadaceae</taxon>
        <taxon>Aeromonas</taxon>
    </lineage>
</organism>
<accession>A0ABS7V6W0</accession>
<dbReference type="EMBL" id="JAIRBT010000001">
    <property type="protein sequence ID" value="MBZ6064678.1"/>
    <property type="molecule type" value="Genomic_DNA"/>
</dbReference>
<evidence type="ECO:0000313" key="1">
    <source>
        <dbReference type="EMBL" id="MBZ6064678.1"/>
    </source>
</evidence>